<dbReference type="AlphaFoldDB" id="A0A4C1TCL1"/>
<accession>A0A4C1TCL1</accession>
<evidence type="ECO:0000313" key="1">
    <source>
        <dbReference type="EMBL" id="GBP12263.1"/>
    </source>
</evidence>
<reference evidence="1 2" key="1">
    <citation type="journal article" date="2019" name="Commun. Biol.">
        <title>The bagworm genome reveals a unique fibroin gene that provides high tensile strength.</title>
        <authorList>
            <person name="Kono N."/>
            <person name="Nakamura H."/>
            <person name="Ohtoshi R."/>
            <person name="Tomita M."/>
            <person name="Numata K."/>
            <person name="Arakawa K."/>
        </authorList>
    </citation>
    <scope>NUCLEOTIDE SEQUENCE [LARGE SCALE GENOMIC DNA]</scope>
</reference>
<organism evidence="1 2">
    <name type="scientific">Eumeta variegata</name>
    <name type="common">Bagworm moth</name>
    <name type="synonym">Eumeta japonica</name>
    <dbReference type="NCBI Taxonomy" id="151549"/>
    <lineage>
        <taxon>Eukaryota</taxon>
        <taxon>Metazoa</taxon>
        <taxon>Ecdysozoa</taxon>
        <taxon>Arthropoda</taxon>
        <taxon>Hexapoda</taxon>
        <taxon>Insecta</taxon>
        <taxon>Pterygota</taxon>
        <taxon>Neoptera</taxon>
        <taxon>Endopterygota</taxon>
        <taxon>Lepidoptera</taxon>
        <taxon>Glossata</taxon>
        <taxon>Ditrysia</taxon>
        <taxon>Tineoidea</taxon>
        <taxon>Psychidae</taxon>
        <taxon>Oiketicinae</taxon>
        <taxon>Eumeta</taxon>
    </lineage>
</organism>
<sequence length="160" mass="17787">MHARTCVRGLCARAMHSGSAKGGGFLERVHRVGGSGGTYKNDNASRDGCFYGFIFNNFIFFYWSSGPGNSWQEMKILVQRLCCIKLRRISVVNKVRQTSLPKEKQLNCVTGEQRVDRALALKSFTMAQRGSAPVDRCHITMTTSGRTAITYSPRHGTDGF</sequence>
<comment type="caution">
    <text evidence="1">The sequence shown here is derived from an EMBL/GenBank/DDBJ whole genome shotgun (WGS) entry which is preliminary data.</text>
</comment>
<proteinExistence type="predicted"/>
<name>A0A4C1TCL1_EUMVA</name>
<dbReference type="EMBL" id="BGZK01000050">
    <property type="protein sequence ID" value="GBP12263.1"/>
    <property type="molecule type" value="Genomic_DNA"/>
</dbReference>
<keyword evidence="2" id="KW-1185">Reference proteome</keyword>
<dbReference type="Proteomes" id="UP000299102">
    <property type="component" value="Unassembled WGS sequence"/>
</dbReference>
<gene>
    <name evidence="1" type="ORF">EVAR_6430_1</name>
</gene>
<evidence type="ECO:0000313" key="2">
    <source>
        <dbReference type="Proteomes" id="UP000299102"/>
    </source>
</evidence>
<protein>
    <submittedName>
        <fullName evidence="1">Uncharacterized protein</fullName>
    </submittedName>
</protein>